<evidence type="ECO:0000259" key="9">
    <source>
        <dbReference type="Pfam" id="PF14615"/>
    </source>
</evidence>
<organism evidence="10 11">
    <name type="scientific">Ceraceosorus bombacis</name>
    <dbReference type="NCBI Taxonomy" id="401625"/>
    <lineage>
        <taxon>Eukaryota</taxon>
        <taxon>Fungi</taxon>
        <taxon>Dikarya</taxon>
        <taxon>Basidiomycota</taxon>
        <taxon>Ustilaginomycotina</taxon>
        <taxon>Exobasidiomycetes</taxon>
        <taxon>Ceraceosorales</taxon>
        <taxon>Ceraceosoraceae</taxon>
        <taxon>Ceraceosorus</taxon>
    </lineage>
</organism>
<dbReference type="InterPro" id="IPR051898">
    <property type="entry name" value="Ribosome_Assembly_3"/>
</dbReference>
<accession>A0A0N7L9F9</accession>
<comment type="similarity">
    <text evidence="3">Belongs to the RSA3 family.</text>
</comment>
<feature type="compositionally biased region" description="Basic and acidic residues" evidence="8">
    <location>
        <begin position="45"/>
        <end position="60"/>
    </location>
</feature>
<dbReference type="EMBL" id="CCYA01000221">
    <property type="protein sequence ID" value="CEH13674.1"/>
    <property type="molecule type" value="Genomic_DNA"/>
</dbReference>
<proteinExistence type="inferred from homology"/>
<dbReference type="Pfam" id="PF14615">
    <property type="entry name" value="Rsa3"/>
    <property type="match status" value="1"/>
</dbReference>
<dbReference type="InterPro" id="IPR028217">
    <property type="entry name" value="Rsa3_C"/>
</dbReference>
<feature type="region of interest" description="Disordered" evidence="8">
    <location>
        <begin position="1"/>
        <end position="110"/>
    </location>
</feature>
<evidence type="ECO:0000256" key="8">
    <source>
        <dbReference type="SAM" id="MobiDB-lite"/>
    </source>
</evidence>
<keyword evidence="5" id="KW-0690">Ribosome biogenesis</keyword>
<evidence type="ECO:0000256" key="7">
    <source>
        <dbReference type="ARBA" id="ARBA00023274"/>
    </source>
</evidence>
<dbReference type="STRING" id="401625.A0A0N7L9F9"/>
<evidence type="ECO:0000256" key="1">
    <source>
        <dbReference type="ARBA" id="ARBA00003035"/>
    </source>
</evidence>
<feature type="domain" description="Ribosome-assembly protein 3 C-terminal" evidence="9">
    <location>
        <begin position="114"/>
        <end position="164"/>
    </location>
</feature>
<evidence type="ECO:0000313" key="10">
    <source>
        <dbReference type="EMBL" id="CEH13674.1"/>
    </source>
</evidence>
<evidence type="ECO:0000256" key="2">
    <source>
        <dbReference type="ARBA" id="ARBA00004604"/>
    </source>
</evidence>
<keyword evidence="11" id="KW-1185">Reference proteome</keyword>
<dbReference type="GO" id="GO:0030687">
    <property type="term" value="C:preribosome, large subunit precursor"/>
    <property type="evidence" value="ECO:0007669"/>
    <property type="project" value="TreeGrafter"/>
</dbReference>
<comment type="subcellular location">
    <subcellularLocation>
        <location evidence="2">Nucleus</location>
        <location evidence="2">Nucleolus</location>
    </subcellularLocation>
</comment>
<dbReference type="GO" id="GO:0005730">
    <property type="term" value="C:nucleolus"/>
    <property type="evidence" value="ECO:0007669"/>
    <property type="project" value="UniProtKB-SubCell"/>
</dbReference>
<keyword evidence="7" id="KW-0687">Ribonucleoprotein</keyword>
<evidence type="ECO:0000256" key="5">
    <source>
        <dbReference type="ARBA" id="ARBA00022517"/>
    </source>
</evidence>
<sequence>MNAPSKAAHASADDGQEARRQRFSPDPSDEESQSELSSDSSCRLASDKRTNKSSRLESKLSKVPTARLPSLMQAQQIKVEAEQRANQKSALDSQRGEEEKKGKSMDSEERRNAFRTFWLAAVTEEFGEELENMRKRDPSLSESLGGSRLPLLIDALASGSELFSTGQPQSTAHLEGDNALMDVDEVGMLLNNIE</sequence>
<dbReference type="Proteomes" id="UP000054845">
    <property type="component" value="Unassembled WGS sequence"/>
</dbReference>
<keyword evidence="6" id="KW-0539">Nucleus</keyword>
<comment type="function">
    <text evidence="1">Required for efficient biogenesis of the 60S ribosomal subunit.</text>
</comment>
<name>A0A0N7L9F9_9BASI</name>
<dbReference type="GO" id="GO:0000027">
    <property type="term" value="P:ribosomal large subunit assembly"/>
    <property type="evidence" value="ECO:0007669"/>
    <property type="project" value="TreeGrafter"/>
</dbReference>
<evidence type="ECO:0000256" key="3">
    <source>
        <dbReference type="ARBA" id="ARBA00006256"/>
    </source>
</evidence>
<reference evidence="11" key="1">
    <citation type="submission" date="2014-09" db="EMBL/GenBank/DDBJ databases">
        <authorList>
            <person name="Sharma Rahul"/>
            <person name="Thines Marco"/>
        </authorList>
    </citation>
    <scope>NUCLEOTIDE SEQUENCE [LARGE SCALE GENOMIC DNA]</scope>
</reference>
<feature type="compositionally biased region" description="Basic and acidic residues" evidence="8">
    <location>
        <begin position="94"/>
        <end position="110"/>
    </location>
</feature>
<evidence type="ECO:0000256" key="6">
    <source>
        <dbReference type="ARBA" id="ARBA00023242"/>
    </source>
</evidence>
<dbReference type="AlphaFoldDB" id="A0A0N7L9F9"/>
<protein>
    <recommendedName>
        <fullName evidence="4">Ribosome assembly protein 3</fullName>
    </recommendedName>
</protein>
<dbReference type="PANTHER" id="PTHR28127">
    <property type="entry name" value="RIBOSOME ASSEMBLY PROTEIN 3"/>
    <property type="match status" value="1"/>
</dbReference>
<dbReference type="OrthoDB" id="69550at2759"/>
<evidence type="ECO:0000313" key="11">
    <source>
        <dbReference type="Proteomes" id="UP000054845"/>
    </source>
</evidence>
<dbReference type="PANTHER" id="PTHR28127:SF1">
    <property type="entry name" value="RIBOSOME ASSEMBLY PROTEIN 3"/>
    <property type="match status" value="1"/>
</dbReference>
<evidence type="ECO:0000256" key="4">
    <source>
        <dbReference type="ARBA" id="ARBA00015339"/>
    </source>
</evidence>